<proteinExistence type="predicted"/>
<dbReference type="GeneTree" id="ENSGT00390000004871"/>
<feature type="domain" description="Developmental pluripotency-associated protein 2/4 C-terminal" evidence="6">
    <location>
        <begin position="235"/>
        <end position="300"/>
    </location>
</feature>
<reference evidence="8" key="2">
    <citation type="submission" date="2025-08" db="UniProtKB">
        <authorList>
            <consortium name="Ensembl"/>
        </authorList>
    </citation>
    <scope>IDENTIFICATION</scope>
    <source>
        <strain evidence="8">Thoroughbred</strain>
    </source>
</reference>
<organism evidence="8 9">
    <name type="scientific">Equus caballus</name>
    <name type="common">Horse</name>
    <dbReference type="NCBI Taxonomy" id="9796"/>
    <lineage>
        <taxon>Eukaryota</taxon>
        <taxon>Metazoa</taxon>
        <taxon>Chordata</taxon>
        <taxon>Craniata</taxon>
        <taxon>Vertebrata</taxon>
        <taxon>Euteleostomi</taxon>
        <taxon>Mammalia</taxon>
        <taxon>Eutheria</taxon>
        <taxon>Laurasiatheria</taxon>
        <taxon>Perissodactyla</taxon>
        <taxon>Equidae</taxon>
        <taxon>Equus</taxon>
    </lineage>
</organism>
<dbReference type="PANTHER" id="PTHR16073">
    <property type="entry name" value="DCR DOMAIN-CONTAINING PROTEIN"/>
    <property type="match status" value="1"/>
</dbReference>
<feature type="region of interest" description="Disordered" evidence="5">
    <location>
        <begin position="1"/>
        <end position="64"/>
    </location>
</feature>
<dbReference type="InterPro" id="IPR025891">
    <property type="entry name" value="Dppa2/4_C_dom"/>
</dbReference>
<evidence type="ECO:0000259" key="6">
    <source>
        <dbReference type="Pfam" id="PF14047"/>
    </source>
</evidence>
<keyword evidence="3" id="KW-0804">Transcription</keyword>
<feature type="compositionally biased region" description="Basic and acidic residues" evidence="5">
    <location>
        <begin position="1"/>
        <end position="17"/>
    </location>
</feature>
<feature type="domain" description="Developmental pluripotency-associated protein 2/4 central" evidence="7">
    <location>
        <begin position="131"/>
        <end position="173"/>
    </location>
</feature>
<keyword evidence="2" id="KW-0805">Transcription regulation</keyword>
<reference evidence="8 9" key="1">
    <citation type="journal article" date="2009" name="Science">
        <title>Genome sequence, comparative analysis, and population genetics of the domestic horse.</title>
        <authorList>
            <consortium name="Broad Institute Genome Sequencing Platform"/>
            <consortium name="Broad Institute Whole Genome Assembly Team"/>
            <person name="Wade C.M."/>
            <person name="Giulotto E."/>
            <person name="Sigurdsson S."/>
            <person name="Zoli M."/>
            <person name="Gnerre S."/>
            <person name="Imsland F."/>
            <person name="Lear T.L."/>
            <person name="Adelson D.L."/>
            <person name="Bailey E."/>
            <person name="Bellone R.R."/>
            <person name="Bloecker H."/>
            <person name="Distl O."/>
            <person name="Edgar R.C."/>
            <person name="Garber M."/>
            <person name="Leeb T."/>
            <person name="Mauceli E."/>
            <person name="MacLeod J.N."/>
            <person name="Penedo M.C.T."/>
            <person name="Raison J.M."/>
            <person name="Sharpe T."/>
            <person name="Vogel J."/>
            <person name="Andersson L."/>
            <person name="Antczak D.F."/>
            <person name="Biagi T."/>
            <person name="Binns M.M."/>
            <person name="Chowdhary B.P."/>
            <person name="Coleman S.J."/>
            <person name="Della Valle G."/>
            <person name="Fryc S."/>
            <person name="Guerin G."/>
            <person name="Hasegawa T."/>
            <person name="Hill E.W."/>
            <person name="Jurka J."/>
            <person name="Kiialainen A."/>
            <person name="Lindgren G."/>
            <person name="Liu J."/>
            <person name="Magnani E."/>
            <person name="Mickelson J.R."/>
            <person name="Murray J."/>
            <person name="Nergadze S.G."/>
            <person name="Onofrio R."/>
            <person name="Pedroni S."/>
            <person name="Piras M.F."/>
            <person name="Raudsepp T."/>
            <person name="Rocchi M."/>
            <person name="Roeed K.H."/>
            <person name="Ryder O.A."/>
            <person name="Searle S."/>
            <person name="Skow L."/>
            <person name="Swinburne J.E."/>
            <person name="Syvaenen A.C."/>
            <person name="Tozaki T."/>
            <person name="Valberg S.J."/>
            <person name="Vaudin M."/>
            <person name="White J.R."/>
            <person name="Zody M.C."/>
            <person name="Lander E.S."/>
            <person name="Lindblad-Toh K."/>
        </authorList>
    </citation>
    <scope>NUCLEOTIDE SEQUENCE [LARGE SCALE GENOMIC DNA]</scope>
    <source>
        <strain evidence="8 9">Thoroughbred</strain>
    </source>
</reference>
<dbReference type="Ensembl" id="ENSECAT00000141011.1">
    <property type="protein sequence ID" value="ENSECAP00000060377.1"/>
    <property type="gene ID" value="ENSECAG00000013271.4"/>
</dbReference>
<dbReference type="AlphaFoldDB" id="A0A9L0R8M8"/>
<dbReference type="GO" id="GO:0005634">
    <property type="term" value="C:nucleus"/>
    <property type="evidence" value="ECO:0000318"/>
    <property type="project" value="GO_Central"/>
</dbReference>
<dbReference type="Pfam" id="PF14047">
    <property type="entry name" value="DCR"/>
    <property type="match status" value="1"/>
</dbReference>
<comment type="subcellular location">
    <subcellularLocation>
        <location evidence="1">Nucleus</location>
    </subcellularLocation>
</comment>
<accession>A0A9L0R8M8</accession>
<gene>
    <name evidence="8" type="primary">DPPA4</name>
</gene>
<evidence type="ECO:0000256" key="5">
    <source>
        <dbReference type="SAM" id="MobiDB-lite"/>
    </source>
</evidence>
<dbReference type="InterPro" id="IPR025892">
    <property type="entry name" value="Dppa2/4_central_dom"/>
</dbReference>
<keyword evidence="9" id="KW-1185">Reference proteome</keyword>
<dbReference type="GO" id="GO:0048731">
    <property type="term" value="P:system development"/>
    <property type="evidence" value="ECO:0000318"/>
    <property type="project" value="GO_Central"/>
</dbReference>
<feature type="compositionally biased region" description="Polar residues" evidence="5">
    <location>
        <begin position="327"/>
        <end position="342"/>
    </location>
</feature>
<name>A0A9L0R8M8_HORSE</name>
<evidence type="ECO:0000256" key="1">
    <source>
        <dbReference type="ARBA" id="ARBA00004123"/>
    </source>
</evidence>
<evidence type="ECO:0000256" key="4">
    <source>
        <dbReference type="ARBA" id="ARBA00023242"/>
    </source>
</evidence>
<sequence length="348" mass="38640">MEKTKGKERNSTKKSGEKYMTGKSKPQSVEPEEEQEASGETKTQKASAKGTKRKRSVKDDKARCLQKMEPGKEKVRIRKKIAIPPLPSELPPINLVHRDVVRAWCHQLKLSTKGQKLDVYRRLCEYAYPNQQDIPVTAKEAKILPGSQRKLMMDKGKLFPESCDKKMSSAGTDPPKVAAPPKEGPAALKGSAALLEGVESVVTTSSPDAVFASWSRIAARAGKVEAVESRQEAYGVKWCVVHGKSLPADTEGWVRLQFHAGQAWVPEKQGRVCALFLLPASSFPPLYLEDNMLCPRCVHRCEVQQEWRCEKSGASPPNFHWLQRNMGNSKSQRCDNSSSQRSCPDVAA</sequence>
<evidence type="ECO:0000313" key="9">
    <source>
        <dbReference type="Proteomes" id="UP000002281"/>
    </source>
</evidence>
<keyword evidence="4" id="KW-0539">Nucleus</keyword>
<dbReference type="InterPro" id="IPR039590">
    <property type="entry name" value="Dppa2/4"/>
</dbReference>
<protein>
    <submittedName>
        <fullName evidence="8">Developmental pluripotency associated 4</fullName>
    </submittedName>
</protein>
<dbReference type="PANTHER" id="PTHR16073:SF8">
    <property type="entry name" value="DEVELOPMENTAL PLURIPOTENCY-ASSOCIATED PROTEIN 4"/>
    <property type="match status" value="1"/>
</dbReference>
<feature type="region of interest" description="Disordered" evidence="5">
    <location>
        <begin position="163"/>
        <end position="185"/>
    </location>
</feature>
<feature type="domain" description="Developmental pluripotency-associated protein 2/4 central" evidence="7">
    <location>
        <begin position="202"/>
        <end position="230"/>
    </location>
</feature>
<dbReference type="Pfam" id="PF14049">
    <property type="entry name" value="Dppa2_A"/>
    <property type="match status" value="2"/>
</dbReference>
<evidence type="ECO:0000313" key="8">
    <source>
        <dbReference type="Ensembl" id="ENSECAP00000060377.1"/>
    </source>
</evidence>
<dbReference type="Proteomes" id="UP000002281">
    <property type="component" value="Chromosome 19"/>
</dbReference>
<feature type="region of interest" description="Disordered" evidence="5">
    <location>
        <begin position="327"/>
        <end position="348"/>
    </location>
</feature>
<evidence type="ECO:0000256" key="2">
    <source>
        <dbReference type="ARBA" id="ARBA00023015"/>
    </source>
</evidence>
<reference evidence="8" key="3">
    <citation type="submission" date="2025-09" db="UniProtKB">
        <authorList>
            <consortium name="Ensembl"/>
        </authorList>
    </citation>
    <scope>IDENTIFICATION</scope>
    <source>
        <strain evidence="8">Thoroughbred</strain>
    </source>
</reference>
<dbReference type="GO" id="GO:0003682">
    <property type="term" value="F:chromatin binding"/>
    <property type="evidence" value="ECO:0000318"/>
    <property type="project" value="GO_Central"/>
</dbReference>
<evidence type="ECO:0000256" key="3">
    <source>
        <dbReference type="ARBA" id="ARBA00023163"/>
    </source>
</evidence>
<evidence type="ECO:0000259" key="7">
    <source>
        <dbReference type="Pfam" id="PF14049"/>
    </source>
</evidence>